<proteinExistence type="inferred from homology"/>
<dbReference type="GO" id="GO:0005737">
    <property type="term" value="C:cytoplasm"/>
    <property type="evidence" value="ECO:0007669"/>
    <property type="project" value="UniProtKB-SubCell"/>
</dbReference>
<comment type="cofactor">
    <cofactor evidence="6">
        <name>Mg(2+)</name>
        <dbReference type="ChEBI" id="CHEBI:18420"/>
    </cofactor>
    <cofactor evidence="6">
        <name>Mn(2+)</name>
        <dbReference type="ChEBI" id="CHEBI:29035"/>
    </cofactor>
    <text evidence="6">Mg(2+). Can also accept Mn(2+).</text>
</comment>
<keyword evidence="3 6" id="KW-0547">Nucleotide-binding</keyword>
<dbReference type="InterPro" id="IPR000890">
    <property type="entry name" value="Aliphatic_acid_kin_short-chain"/>
</dbReference>
<reference evidence="8 9" key="1">
    <citation type="submission" date="2016-08" db="EMBL/GenBank/DDBJ databases">
        <title>Genome sequence of Clavibacter michiganensis spp strain CFBP7494.</title>
        <authorList>
            <person name="Thapa S.P."/>
            <person name="Coaker G."/>
            <person name="Jacques M.-A."/>
        </authorList>
    </citation>
    <scope>NUCLEOTIDE SEQUENCE [LARGE SCALE GENOMIC DNA]</scope>
    <source>
        <strain evidence="8">CFBP7494</strain>
    </source>
</reference>
<dbReference type="PANTHER" id="PTHR21060">
    <property type="entry name" value="ACETATE KINASE"/>
    <property type="match status" value="1"/>
</dbReference>
<comment type="function">
    <text evidence="6">Catalyzes the formation of acetyl phosphate from acetate and ATP. Can also catalyze the reverse reaction.</text>
</comment>
<dbReference type="PRINTS" id="PR00471">
    <property type="entry name" value="ACETATEKNASE"/>
</dbReference>
<gene>
    <name evidence="8" type="primary">ackA_2</name>
    <name evidence="6" type="synonym">ackA</name>
    <name evidence="8" type="ORF">BFL34_01746</name>
</gene>
<evidence type="ECO:0000313" key="9">
    <source>
        <dbReference type="Proteomes" id="UP000194837"/>
    </source>
</evidence>
<evidence type="ECO:0000256" key="4">
    <source>
        <dbReference type="ARBA" id="ARBA00022777"/>
    </source>
</evidence>
<comment type="similarity">
    <text evidence="1 6 7">Belongs to the acetokinase family.</text>
</comment>
<accession>A0A251YA11</accession>
<dbReference type="PIRSF" id="PIRSF000722">
    <property type="entry name" value="Acetate_prop_kin"/>
    <property type="match status" value="1"/>
</dbReference>
<feature type="binding site" evidence="6">
    <location>
        <position position="81"/>
    </location>
    <ligand>
        <name>substrate</name>
    </ligand>
</feature>
<dbReference type="Gene3D" id="3.30.420.40">
    <property type="match status" value="2"/>
</dbReference>
<feature type="binding site" evidence="6">
    <location>
        <position position="19"/>
    </location>
    <ligand>
        <name>Mg(2+)</name>
        <dbReference type="ChEBI" id="CHEBI:18420"/>
    </ligand>
</feature>
<feature type="site" description="Transition state stabilizer" evidence="6">
    <location>
        <position position="170"/>
    </location>
</feature>
<organism evidence="8 9">
    <name type="scientific">Clavibacter michiganensis</name>
    <dbReference type="NCBI Taxonomy" id="28447"/>
    <lineage>
        <taxon>Bacteria</taxon>
        <taxon>Bacillati</taxon>
        <taxon>Actinomycetota</taxon>
        <taxon>Actinomycetes</taxon>
        <taxon>Micrococcales</taxon>
        <taxon>Microbacteriaceae</taxon>
        <taxon>Clavibacter</taxon>
    </lineage>
</organism>
<dbReference type="HAMAP" id="MF_00020">
    <property type="entry name" value="Acetate_kinase"/>
    <property type="match status" value="1"/>
</dbReference>
<keyword evidence="5 6" id="KW-0067">ATP-binding</keyword>
<dbReference type="PROSITE" id="PS01075">
    <property type="entry name" value="ACETATE_KINASE_1"/>
    <property type="match status" value="1"/>
</dbReference>
<keyword evidence="6" id="KW-0460">Magnesium</keyword>
<sequence length="386" mass="40510">MPSDPAPTPAPAASVLVLNAGSSSLKHRLVDPVTGAARAAGTVERIGEPGGDAPDHESAVRIALDRVAAAHLPPPVAVGHRVVHGGSLFDRAVVVDAGVERAIDELSALAPLHNPANLAGIRAARAVLPDVPHVAVFDTAFHRTIPEAASTYAIDADLAARFGIRRYGFHGTSHRFVSRAAAAFLGKPLEDTRMIVLHIGNGASACAIDGGRSIETSMGMTPLEGLVMGTRSGDIDPAVLFHLHRQAGLGFDELEALLNRGSGLLGLTGSSDMRDVQAAELDGDPRAALALEVYRHRIRRYVGAYTAELGGLDAVVFTAGVGEHDSLLRRRSLAGLEHLGIHVDPDRNELASTHARRISPEGSPVAVLVVPTDEEWEIARQAAEVI</sequence>
<evidence type="ECO:0000256" key="2">
    <source>
        <dbReference type="ARBA" id="ARBA00022679"/>
    </source>
</evidence>
<keyword evidence="2 6" id="KW-0808">Transferase</keyword>
<evidence type="ECO:0000256" key="1">
    <source>
        <dbReference type="ARBA" id="ARBA00008748"/>
    </source>
</evidence>
<dbReference type="SUPFAM" id="SSF53067">
    <property type="entry name" value="Actin-like ATPase domain"/>
    <property type="match status" value="2"/>
</dbReference>
<comment type="catalytic activity">
    <reaction evidence="6">
        <text>acetate + ATP = acetyl phosphate + ADP</text>
        <dbReference type="Rhea" id="RHEA:11352"/>
        <dbReference type="ChEBI" id="CHEBI:22191"/>
        <dbReference type="ChEBI" id="CHEBI:30089"/>
        <dbReference type="ChEBI" id="CHEBI:30616"/>
        <dbReference type="ChEBI" id="CHEBI:456216"/>
        <dbReference type="EC" id="2.7.2.1"/>
    </reaction>
</comment>
<name>A0A251YA11_9MICO</name>
<comment type="caution">
    <text evidence="8">The sequence shown here is derived from an EMBL/GenBank/DDBJ whole genome shotgun (WGS) entry which is preliminary data.</text>
</comment>
<evidence type="ECO:0000256" key="3">
    <source>
        <dbReference type="ARBA" id="ARBA00022741"/>
    </source>
</evidence>
<keyword evidence="6" id="KW-0479">Metal-binding</keyword>
<dbReference type="NCBIfam" id="TIGR00016">
    <property type="entry name" value="ackA"/>
    <property type="match status" value="1"/>
</dbReference>
<feature type="binding site" evidence="6">
    <location>
        <begin position="198"/>
        <end position="202"/>
    </location>
    <ligand>
        <name>ATP</name>
        <dbReference type="ChEBI" id="CHEBI:30616"/>
    </ligand>
</feature>
<dbReference type="EMBL" id="MDJW01000008">
    <property type="protein sequence ID" value="OUE20928.1"/>
    <property type="molecule type" value="Genomic_DNA"/>
</dbReference>
<evidence type="ECO:0000256" key="6">
    <source>
        <dbReference type="HAMAP-Rule" id="MF_00020"/>
    </source>
</evidence>
<comment type="pathway">
    <text evidence="6">Metabolic intermediate biosynthesis; acetyl-CoA biosynthesis; acetyl-CoA from acetate: step 1/2.</text>
</comment>
<dbReference type="PANTHER" id="PTHR21060:SF15">
    <property type="entry name" value="ACETATE KINASE-RELATED"/>
    <property type="match status" value="1"/>
</dbReference>
<dbReference type="EC" id="2.7.2.1" evidence="6"/>
<dbReference type="InterPro" id="IPR043129">
    <property type="entry name" value="ATPase_NBD"/>
</dbReference>
<feature type="binding site" evidence="6">
    <location>
        <position position="26"/>
    </location>
    <ligand>
        <name>ATP</name>
        <dbReference type="ChEBI" id="CHEBI:30616"/>
    </ligand>
</feature>
<dbReference type="InterPro" id="IPR004372">
    <property type="entry name" value="Ac/propionate_kinase"/>
</dbReference>
<dbReference type="AlphaFoldDB" id="A0A251YA11"/>
<keyword evidence="4 6" id="KW-0418">Kinase</keyword>
<evidence type="ECO:0000256" key="5">
    <source>
        <dbReference type="ARBA" id="ARBA00022840"/>
    </source>
</evidence>
<dbReference type="GO" id="GO:0006085">
    <property type="term" value="P:acetyl-CoA biosynthetic process"/>
    <property type="evidence" value="ECO:0007669"/>
    <property type="project" value="UniProtKB-UniRule"/>
</dbReference>
<dbReference type="GO" id="GO:0000287">
    <property type="term" value="F:magnesium ion binding"/>
    <property type="evidence" value="ECO:0007669"/>
    <property type="project" value="UniProtKB-UniRule"/>
</dbReference>
<feature type="binding site" evidence="6">
    <location>
        <begin position="272"/>
        <end position="274"/>
    </location>
    <ligand>
        <name>ATP</name>
        <dbReference type="ChEBI" id="CHEBI:30616"/>
    </ligand>
</feature>
<feature type="site" description="Transition state stabilizer" evidence="6">
    <location>
        <position position="231"/>
    </location>
</feature>
<feature type="active site" description="Proton donor/acceptor" evidence="6">
    <location>
        <position position="138"/>
    </location>
</feature>
<keyword evidence="6" id="KW-0963">Cytoplasm</keyword>
<evidence type="ECO:0000313" key="8">
    <source>
        <dbReference type="EMBL" id="OUE20928.1"/>
    </source>
</evidence>
<dbReference type="GO" id="GO:0008776">
    <property type="term" value="F:acetate kinase activity"/>
    <property type="evidence" value="ECO:0007669"/>
    <property type="project" value="UniProtKB-UniRule"/>
</dbReference>
<dbReference type="UniPathway" id="UPA00340">
    <property type="reaction ID" value="UER00458"/>
</dbReference>
<dbReference type="RefSeq" id="WP_086521475.1">
    <property type="nucleotide sequence ID" value="NZ_MDJW01000008.1"/>
</dbReference>
<dbReference type="CDD" id="cd24010">
    <property type="entry name" value="ASKHA_NBD_AcK_PK"/>
    <property type="match status" value="1"/>
</dbReference>
<comment type="subcellular location">
    <subcellularLocation>
        <location evidence="6">Cytoplasm</location>
    </subcellularLocation>
</comment>
<dbReference type="PROSITE" id="PS01076">
    <property type="entry name" value="ACETATE_KINASE_2"/>
    <property type="match status" value="1"/>
</dbReference>
<feature type="binding site" evidence="6">
    <location>
        <position position="374"/>
    </location>
    <ligand>
        <name>Mg(2+)</name>
        <dbReference type="ChEBI" id="CHEBI:18420"/>
    </ligand>
</feature>
<dbReference type="Pfam" id="PF00871">
    <property type="entry name" value="Acetate_kinase"/>
    <property type="match status" value="1"/>
</dbReference>
<evidence type="ECO:0000256" key="7">
    <source>
        <dbReference type="RuleBase" id="RU003835"/>
    </source>
</evidence>
<feature type="binding site" evidence="6">
    <location>
        <begin position="320"/>
        <end position="324"/>
    </location>
    <ligand>
        <name>ATP</name>
        <dbReference type="ChEBI" id="CHEBI:30616"/>
    </ligand>
</feature>
<dbReference type="InterPro" id="IPR023865">
    <property type="entry name" value="Aliphatic_acid_kinase_CS"/>
</dbReference>
<comment type="subunit">
    <text evidence="6">Homodimer.</text>
</comment>
<dbReference type="GO" id="GO:0005524">
    <property type="term" value="F:ATP binding"/>
    <property type="evidence" value="ECO:0007669"/>
    <property type="project" value="UniProtKB-KW"/>
</dbReference>
<protein>
    <recommendedName>
        <fullName evidence="6">Acetate kinase</fullName>
        <ecNumber evidence="6">2.7.2.1</ecNumber>
    </recommendedName>
    <alternativeName>
        <fullName evidence="6">Acetokinase</fullName>
    </alternativeName>
</protein>
<dbReference type="GO" id="GO:0006083">
    <property type="term" value="P:acetate metabolic process"/>
    <property type="evidence" value="ECO:0007669"/>
    <property type="project" value="TreeGrafter"/>
</dbReference>
<dbReference type="Proteomes" id="UP000194837">
    <property type="component" value="Unassembled WGS sequence"/>
</dbReference>